<keyword evidence="6" id="KW-1185">Reference proteome</keyword>
<dbReference type="PANTHER" id="PTHR38107:SF3">
    <property type="entry name" value="LYSOZYME RRRD-RELATED"/>
    <property type="match status" value="1"/>
</dbReference>
<dbReference type="GO" id="GO:0003796">
    <property type="term" value="F:lysozyme activity"/>
    <property type="evidence" value="ECO:0007669"/>
    <property type="project" value="UniProtKB-EC"/>
</dbReference>
<dbReference type="Gene3D" id="1.10.530.40">
    <property type="match status" value="1"/>
</dbReference>
<evidence type="ECO:0000256" key="3">
    <source>
        <dbReference type="ARBA" id="ARBA00023200"/>
    </source>
</evidence>
<dbReference type="InterPro" id="IPR051018">
    <property type="entry name" value="Bacteriophage_GH24"/>
</dbReference>
<dbReference type="InterPro" id="IPR023346">
    <property type="entry name" value="Lysozyme-like_dom_sf"/>
</dbReference>
<dbReference type="PANTHER" id="PTHR38107">
    <property type="match status" value="1"/>
</dbReference>
<keyword evidence="4" id="KW-0378">Hydrolase</keyword>
<dbReference type="CDD" id="cd00737">
    <property type="entry name" value="lyz_endolysin_autolysin"/>
    <property type="match status" value="1"/>
</dbReference>
<dbReference type="GO" id="GO:0009253">
    <property type="term" value="P:peptidoglycan catabolic process"/>
    <property type="evidence" value="ECO:0007669"/>
    <property type="project" value="InterPro"/>
</dbReference>
<sequence>MQISPEGLKLIQSTEQFEPEVYYCTAHVATVGWGHALTTPTGQIIDYDIFGRARSDELARQAMHRMFGKQRITVAEADALLTQDLARYVAEVNRVADSRTYQCEFDAMVSMCFNIGVSGFRTSAVARLHAAGERKVGTISMSGLAAQSKAKAPPVNIQLAFARWSNSNGRWTLGLYRRRLAELMVYGGKDAKSALALAWSYG</sequence>
<dbReference type="GO" id="GO:0042742">
    <property type="term" value="P:defense response to bacterium"/>
    <property type="evidence" value="ECO:0007669"/>
    <property type="project" value="UniProtKB-KW"/>
</dbReference>
<comment type="catalytic activity">
    <reaction evidence="4">
        <text>Hydrolysis of (1-&gt;4)-beta-linkages between N-acetylmuramic acid and N-acetyl-D-glucosamine residues in a peptidoglycan and between N-acetyl-D-glucosamine residues in chitodextrins.</text>
        <dbReference type="EC" id="3.2.1.17"/>
    </reaction>
</comment>
<dbReference type="GO" id="GO:0031640">
    <property type="term" value="P:killing of cells of another organism"/>
    <property type="evidence" value="ECO:0007669"/>
    <property type="project" value="UniProtKB-KW"/>
</dbReference>
<dbReference type="EMBL" id="ON529857">
    <property type="protein sequence ID" value="USN15476.1"/>
    <property type="molecule type" value="Genomic_DNA"/>
</dbReference>
<evidence type="ECO:0000313" key="5">
    <source>
        <dbReference type="EMBL" id="USN15476.1"/>
    </source>
</evidence>
<dbReference type="Pfam" id="PF00959">
    <property type="entry name" value="Phage_lysozyme"/>
    <property type="match status" value="1"/>
</dbReference>
<accession>A0A9E7SL65</accession>
<protein>
    <recommendedName>
        <fullName evidence="4">Lysozyme</fullName>
        <ecNumber evidence="4">3.2.1.17</ecNumber>
    </recommendedName>
</protein>
<name>A0A9E7SL65_9CAUD</name>
<reference evidence="5 6" key="1">
    <citation type="submission" date="2022-05" db="EMBL/GenBank/DDBJ databases">
        <authorList>
            <person name="Friedrich I."/>
            <person name="Poehlein A."/>
            <person name="Schneider D."/>
            <person name="Hertel R."/>
            <person name="Daniel R."/>
        </authorList>
    </citation>
    <scope>NUCLEOTIDE SEQUENCE [LARGE SCALE GENOMIC DNA]</scope>
</reference>
<dbReference type="Proteomes" id="UP001056576">
    <property type="component" value="Segment"/>
</dbReference>
<evidence type="ECO:0000256" key="4">
    <source>
        <dbReference type="RuleBase" id="RU003788"/>
    </source>
</evidence>
<dbReference type="SUPFAM" id="SSF53955">
    <property type="entry name" value="Lysozyme-like"/>
    <property type="match status" value="1"/>
</dbReference>
<keyword evidence="3" id="KW-1035">Host cytoplasm</keyword>
<comment type="similarity">
    <text evidence="4">Belongs to the glycosyl hydrolase 24 family.</text>
</comment>
<keyword evidence="1 4" id="KW-0929">Antimicrobial</keyword>
<dbReference type="InterPro" id="IPR033907">
    <property type="entry name" value="Endolysin_autolysin"/>
</dbReference>
<organism evidence="5 6">
    <name type="scientific">Brevundimonas phage vB_BpoS-Kikimora</name>
    <dbReference type="NCBI Taxonomy" id="2948601"/>
    <lineage>
        <taxon>Viruses</taxon>
        <taxon>Duplodnaviria</taxon>
        <taxon>Heunggongvirae</taxon>
        <taxon>Uroviricota</taxon>
        <taxon>Caudoviricetes</taxon>
        <taxon>Jeanschmidtviridae</taxon>
        <taxon>Kikimoravirus</taxon>
        <taxon>Kikimoravirus kikimora</taxon>
    </lineage>
</organism>
<keyword evidence="2 4" id="KW-0081">Bacteriolytic enzyme</keyword>
<evidence type="ECO:0000256" key="1">
    <source>
        <dbReference type="ARBA" id="ARBA00022529"/>
    </source>
</evidence>
<evidence type="ECO:0000256" key="2">
    <source>
        <dbReference type="ARBA" id="ARBA00022638"/>
    </source>
</evidence>
<dbReference type="GO" id="GO:0016998">
    <property type="term" value="P:cell wall macromolecule catabolic process"/>
    <property type="evidence" value="ECO:0007669"/>
    <property type="project" value="InterPro"/>
</dbReference>
<dbReference type="EC" id="3.2.1.17" evidence="4"/>
<keyword evidence="4" id="KW-0326">Glycosidase</keyword>
<gene>
    <name evidence="5" type="ORF">KIKIMORA_03340</name>
</gene>
<evidence type="ECO:0000313" key="6">
    <source>
        <dbReference type="Proteomes" id="UP001056576"/>
    </source>
</evidence>
<proteinExistence type="inferred from homology"/>
<dbReference type="InterPro" id="IPR002196">
    <property type="entry name" value="Glyco_hydro_24"/>
</dbReference>
<dbReference type="InterPro" id="IPR023347">
    <property type="entry name" value="Lysozyme_dom_sf"/>
</dbReference>